<dbReference type="SUPFAM" id="SSF53187">
    <property type="entry name" value="Zn-dependent exopeptidases"/>
    <property type="match status" value="1"/>
</dbReference>
<proteinExistence type="predicted"/>
<evidence type="ECO:0000313" key="5">
    <source>
        <dbReference type="Proteomes" id="UP000060787"/>
    </source>
</evidence>
<dbReference type="Gene3D" id="3.40.630.10">
    <property type="entry name" value="Zn peptidases"/>
    <property type="match status" value="1"/>
</dbReference>
<gene>
    <name evidence="4" type="ORF">LA76x_0911</name>
</gene>
<keyword evidence="1" id="KW-0645">Protease</keyword>
<dbReference type="PANTHER" id="PTHR43270:SF4">
    <property type="entry name" value="CARNOSINE DIPEPTIDASE 2, ISOFORM A"/>
    <property type="match status" value="1"/>
</dbReference>
<dbReference type="Gene3D" id="3.30.70.360">
    <property type="match status" value="1"/>
</dbReference>
<dbReference type="KEGG" id="lab:LA76x_0911"/>
<dbReference type="GO" id="GO:0046872">
    <property type="term" value="F:metal ion binding"/>
    <property type="evidence" value="ECO:0007669"/>
    <property type="project" value="UniProtKB-KW"/>
</dbReference>
<evidence type="ECO:0000256" key="3">
    <source>
        <dbReference type="ARBA" id="ARBA00022801"/>
    </source>
</evidence>
<dbReference type="RefSeq" id="WP_057916753.1">
    <property type="nucleotide sequence ID" value="NZ_CP011129.1"/>
</dbReference>
<dbReference type="GO" id="GO:0006508">
    <property type="term" value="P:proteolysis"/>
    <property type="evidence" value="ECO:0007669"/>
    <property type="project" value="UniProtKB-KW"/>
</dbReference>
<accession>A0A0S2F6C7</accession>
<dbReference type="PATRIC" id="fig|84531.8.peg.938"/>
<sequence length="482" mass="51345">MDFPKLQQFVDRIWPDEILPALCEYIAIPCESPAFDPDWDANGHMQRAVELMTGWARQHLREVAGASVEALCLPGRTPLIFIDLPAVGSAGAPVLIYGHLDKQPPMAGWAVGRSAWAPSLEGDRLYGRGGADDGYAMFAAIAAVLGLREQGLTYPRCMILIEASEESSSIDLPAYIEHLAPRLGEPGLIVALDAGCGNYEQLWTTTSLRGQVAGTLSVRVLDDGVHSGDASGIVPSSFRIARRLLSRLEDADSGEVIADFQAEIPPSRRAQAEIAAAALGEGLVESFPFHRDTRAVSKLPAELALNRAWRAQLAITGLDGLPTVAQAAAVMQPFTALKLSLRLPPTLDPVAAGQRLKTLLEADPPYRSEVSFAIDFTSPGWHAPAVSPWLEASLERASQQAFGRSSALIGGGGGIPFLAMLGERFPQVQFVVTGVLGPQSNAHGPNEFLHLPTARRITAVVAQLLHDAGAPRQALTSAAFAA</sequence>
<reference evidence="4 5" key="1">
    <citation type="journal article" date="2015" name="BMC Genomics">
        <title>Comparative genomics and metabolic profiling of the genus Lysobacter.</title>
        <authorList>
            <person name="de Bruijn I."/>
            <person name="Cheng X."/>
            <person name="de Jager V."/>
            <person name="Exposito R.G."/>
            <person name="Watrous J."/>
            <person name="Patel N."/>
            <person name="Postma J."/>
            <person name="Dorrestein P.C."/>
            <person name="Kobayashi D."/>
            <person name="Raaijmakers J.M."/>
        </authorList>
    </citation>
    <scope>NUCLEOTIDE SEQUENCE [LARGE SCALE GENOMIC DNA]</scope>
    <source>
        <strain evidence="4 5">76</strain>
    </source>
</reference>
<evidence type="ECO:0000313" key="4">
    <source>
        <dbReference type="EMBL" id="ALN79072.1"/>
    </source>
</evidence>
<dbReference type="eggNOG" id="COG0624">
    <property type="taxonomic scope" value="Bacteria"/>
</dbReference>
<dbReference type="STRING" id="84531.LA76x_0911"/>
<protein>
    <submittedName>
        <fullName evidence="4">Peptidase M20/M25/M40 family protein</fullName>
    </submittedName>
</protein>
<keyword evidence="2" id="KW-0479">Metal-binding</keyword>
<dbReference type="Proteomes" id="UP000060787">
    <property type="component" value="Chromosome"/>
</dbReference>
<evidence type="ECO:0000256" key="1">
    <source>
        <dbReference type="ARBA" id="ARBA00022670"/>
    </source>
</evidence>
<name>A0A0S2F6C7_LYSAN</name>
<dbReference type="InterPro" id="IPR002933">
    <property type="entry name" value="Peptidase_M20"/>
</dbReference>
<keyword evidence="5" id="KW-1185">Reference proteome</keyword>
<dbReference type="GO" id="GO:0008233">
    <property type="term" value="F:peptidase activity"/>
    <property type="evidence" value="ECO:0007669"/>
    <property type="project" value="UniProtKB-KW"/>
</dbReference>
<evidence type="ECO:0000256" key="2">
    <source>
        <dbReference type="ARBA" id="ARBA00022723"/>
    </source>
</evidence>
<dbReference type="Pfam" id="PF01546">
    <property type="entry name" value="Peptidase_M20"/>
    <property type="match status" value="1"/>
</dbReference>
<organism evidence="4 5">
    <name type="scientific">Lysobacter antibioticus</name>
    <dbReference type="NCBI Taxonomy" id="84531"/>
    <lineage>
        <taxon>Bacteria</taxon>
        <taxon>Pseudomonadati</taxon>
        <taxon>Pseudomonadota</taxon>
        <taxon>Gammaproteobacteria</taxon>
        <taxon>Lysobacterales</taxon>
        <taxon>Lysobacteraceae</taxon>
        <taxon>Lysobacter</taxon>
    </lineage>
</organism>
<keyword evidence="3" id="KW-0378">Hydrolase</keyword>
<dbReference type="InterPro" id="IPR051458">
    <property type="entry name" value="Cyt/Met_Dipeptidase"/>
</dbReference>
<dbReference type="PANTHER" id="PTHR43270">
    <property type="entry name" value="BETA-ALA-HIS DIPEPTIDASE"/>
    <property type="match status" value="1"/>
</dbReference>
<dbReference type="EMBL" id="CP011129">
    <property type="protein sequence ID" value="ALN79072.1"/>
    <property type="molecule type" value="Genomic_DNA"/>
</dbReference>
<dbReference type="AlphaFoldDB" id="A0A0S2F6C7"/>